<evidence type="ECO:0000313" key="4">
    <source>
        <dbReference type="Proteomes" id="UP000188879"/>
    </source>
</evidence>
<accession>A0A1V2H2T3</accession>
<keyword evidence="4" id="KW-1185">Reference proteome</keyword>
<evidence type="ECO:0000256" key="1">
    <source>
        <dbReference type="PROSITE-ProRule" id="PRU00169"/>
    </source>
</evidence>
<comment type="caution">
    <text evidence="3">The sequence shown here is derived from an EMBL/GenBank/DDBJ whole genome shotgun (WGS) entry which is preliminary data.</text>
</comment>
<organism evidence="3 4">
    <name type="scientific">Teichococcus deserti</name>
    <dbReference type="NCBI Taxonomy" id="1817963"/>
    <lineage>
        <taxon>Bacteria</taxon>
        <taxon>Pseudomonadati</taxon>
        <taxon>Pseudomonadota</taxon>
        <taxon>Alphaproteobacteria</taxon>
        <taxon>Acetobacterales</taxon>
        <taxon>Roseomonadaceae</taxon>
        <taxon>Roseomonas</taxon>
    </lineage>
</organism>
<dbReference type="GO" id="GO:0000160">
    <property type="term" value="P:phosphorelay signal transduction system"/>
    <property type="evidence" value="ECO:0007669"/>
    <property type="project" value="InterPro"/>
</dbReference>
<comment type="caution">
    <text evidence="1">Lacks conserved residue(s) required for the propagation of feature annotation.</text>
</comment>
<evidence type="ECO:0000313" key="3">
    <source>
        <dbReference type="EMBL" id="ONG53987.1"/>
    </source>
</evidence>
<dbReference type="AlphaFoldDB" id="A0A1V2H2T3"/>
<dbReference type="Proteomes" id="UP000188879">
    <property type="component" value="Unassembled WGS sequence"/>
</dbReference>
<sequence>MIHAALFRRRILVVEDSFFLASYAADILEEAGAQVVGPVPSIGQALELAASMPLDAAVYNCFLRSIRADRLAETLDRHGVPSVVLSLIGKDNSDPLLRDHDVIQWPFNPQHLLETLSAAIVRHRQTSSTH</sequence>
<name>A0A1V2H2T3_9PROT</name>
<protein>
    <recommendedName>
        <fullName evidence="2">Response regulatory domain-containing protein</fullName>
    </recommendedName>
</protein>
<dbReference type="Gene3D" id="3.40.50.2300">
    <property type="match status" value="1"/>
</dbReference>
<reference evidence="3 4" key="1">
    <citation type="submission" date="2016-10" db="EMBL/GenBank/DDBJ databases">
        <title>Draft Genome sequence of Roseomonas sp. strain M3.</title>
        <authorList>
            <person name="Subhash Y."/>
            <person name="Lee S."/>
        </authorList>
    </citation>
    <scope>NUCLEOTIDE SEQUENCE [LARGE SCALE GENOMIC DNA]</scope>
    <source>
        <strain evidence="3 4">M3</strain>
    </source>
</reference>
<dbReference type="EMBL" id="MLCO01000090">
    <property type="protein sequence ID" value="ONG53987.1"/>
    <property type="molecule type" value="Genomic_DNA"/>
</dbReference>
<gene>
    <name evidence="3" type="ORF">BKE38_10955</name>
</gene>
<dbReference type="PROSITE" id="PS50110">
    <property type="entry name" value="RESPONSE_REGULATORY"/>
    <property type="match status" value="1"/>
</dbReference>
<proteinExistence type="predicted"/>
<dbReference type="OrthoDB" id="582170at2"/>
<dbReference type="InterPro" id="IPR001789">
    <property type="entry name" value="Sig_transdc_resp-reg_receiver"/>
</dbReference>
<evidence type="ECO:0000259" key="2">
    <source>
        <dbReference type="PROSITE" id="PS50110"/>
    </source>
</evidence>
<feature type="domain" description="Response regulatory" evidence="2">
    <location>
        <begin position="10"/>
        <end position="120"/>
    </location>
</feature>
<dbReference type="InterPro" id="IPR011006">
    <property type="entry name" value="CheY-like_superfamily"/>
</dbReference>
<dbReference type="SUPFAM" id="SSF52172">
    <property type="entry name" value="CheY-like"/>
    <property type="match status" value="1"/>
</dbReference>